<dbReference type="GO" id="GO:0005789">
    <property type="term" value="C:endoplasmic reticulum membrane"/>
    <property type="evidence" value="ECO:0007669"/>
    <property type="project" value="TreeGrafter"/>
</dbReference>
<reference evidence="3 4" key="1">
    <citation type="submission" date="2014-03" db="EMBL/GenBank/DDBJ databases">
        <title>Draft genome of the hookworm Oesophagostomum dentatum.</title>
        <authorList>
            <person name="Mitreva M."/>
        </authorList>
    </citation>
    <scope>NUCLEOTIDE SEQUENCE [LARGE SCALE GENOMIC DNA]</scope>
    <source>
        <strain evidence="3 4">OD-Hann</strain>
    </source>
</reference>
<keyword evidence="2" id="KW-0472">Membrane</keyword>
<sequence length="300" mass="34173">MCAVLGIIVRSEGKSRRRISNIRCFGYVDLGARVGRSELVRRARIHVENEALPLLAFPEGAITNGHTGLLKFSPWPCEVSDQIQPLVLRISRPLFNVSPAVLGSSWISDVLWFIFLPFSIYDLKWLPVLQRNDQIIPFDGLSTQETPEDFAHRLECLIAEHLGIRPTNFTHGDASEAAKRHLHSRTAPIPVKRMVDSRVLDEVAMRIKQSYPSSALFDIRMDLERSRDQQSSLNWAVPLQTTIDRIKSGNLGVFPRIMGKVPSDPSQWKRLFTERKWTLIETNRQRYLARLNKLIGAGDQ</sequence>
<evidence type="ECO:0008006" key="5">
    <source>
        <dbReference type="Google" id="ProtNLM"/>
    </source>
</evidence>
<gene>
    <name evidence="3" type="ORF">OESDEN_01760</name>
</gene>
<dbReference type="OrthoDB" id="1854593at2759"/>
<dbReference type="Proteomes" id="UP000053660">
    <property type="component" value="Unassembled WGS sequence"/>
</dbReference>
<proteinExistence type="predicted"/>
<accession>A0A0B1TS86</accession>
<protein>
    <recommendedName>
        <fullName evidence="5">Phospholipid/glycerol acyltransferase domain-containing protein</fullName>
    </recommendedName>
</protein>
<dbReference type="PANTHER" id="PTHR15486">
    <property type="entry name" value="ANCIENT UBIQUITOUS PROTEIN"/>
    <property type="match status" value="1"/>
</dbReference>
<name>A0A0B1TS86_OESDE</name>
<organism evidence="3 4">
    <name type="scientific">Oesophagostomum dentatum</name>
    <name type="common">Nodular worm</name>
    <dbReference type="NCBI Taxonomy" id="61180"/>
    <lineage>
        <taxon>Eukaryota</taxon>
        <taxon>Metazoa</taxon>
        <taxon>Ecdysozoa</taxon>
        <taxon>Nematoda</taxon>
        <taxon>Chromadorea</taxon>
        <taxon>Rhabditida</taxon>
        <taxon>Rhabditina</taxon>
        <taxon>Rhabditomorpha</taxon>
        <taxon>Strongyloidea</taxon>
        <taxon>Strongylidae</taxon>
        <taxon>Oesophagostomum</taxon>
    </lineage>
</organism>
<keyword evidence="4" id="KW-1185">Reference proteome</keyword>
<evidence type="ECO:0000256" key="1">
    <source>
        <dbReference type="ARBA" id="ARBA00004370"/>
    </source>
</evidence>
<evidence type="ECO:0000256" key="2">
    <source>
        <dbReference type="ARBA" id="ARBA00023136"/>
    </source>
</evidence>
<comment type="subcellular location">
    <subcellularLocation>
        <location evidence="1">Membrane</location>
    </subcellularLocation>
</comment>
<dbReference type="PANTHER" id="PTHR15486:SF96">
    <property type="entry name" value="LIPID DROPLET-REGULATING VLDL ASSEMBLY FACTOR AUP1"/>
    <property type="match status" value="1"/>
</dbReference>
<dbReference type="AlphaFoldDB" id="A0A0B1TS86"/>
<dbReference type="GO" id="GO:0036503">
    <property type="term" value="P:ERAD pathway"/>
    <property type="evidence" value="ECO:0007669"/>
    <property type="project" value="TreeGrafter"/>
</dbReference>
<dbReference type="EMBL" id="KN549336">
    <property type="protein sequence ID" value="KHJ98255.1"/>
    <property type="molecule type" value="Genomic_DNA"/>
</dbReference>
<evidence type="ECO:0000313" key="3">
    <source>
        <dbReference type="EMBL" id="KHJ98255.1"/>
    </source>
</evidence>
<evidence type="ECO:0000313" key="4">
    <source>
        <dbReference type="Proteomes" id="UP000053660"/>
    </source>
</evidence>